<dbReference type="AlphaFoldDB" id="A0A1H3GY71"/>
<accession>A0A1H3GY71</accession>
<dbReference type="Proteomes" id="UP000199286">
    <property type="component" value="Unassembled WGS sequence"/>
</dbReference>
<dbReference type="RefSeq" id="WP_089880043.1">
    <property type="nucleotide sequence ID" value="NZ_FNPF01000003.1"/>
</dbReference>
<proteinExistence type="predicted"/>
<protein>
    <submittedName>
        <fullName evidence="1">Uncharacterized protein</fullName>
    </submittedName>
</protein>
<dbReference type="STRING" id="321339.SAMN05444340_103100"/>
<dbReference type="OrthoDB" id="7874631at2"/>
<evidence type="ECO:0000313" key="1">
    <source>
        <dbReference type="EMBL" id="SDY07905.1"/>
    </source>
</evidence>
<sequence length="110" mass="11637">MPRWVWFLPLALIVSLAALQAFRLGWLAANLTEGDAILAYVERYVALAGPQARAADCVAVPGQGGWVWITVICAPPDGPGWRFDVNRLGGLVGMTGPDEAPRAPGGAPRT</sequence>
<dbReference type="EMBL" id="FNPF01000003">
    <property type="protein sequence ID" value="SDY07905.1"/>
    <property type="molecule type" value="Genomic_DNA"/>
</dbReference>
<keyword evidence="2" id="KW-1185">Reference proteome</keyword>
<name>A0A1H3GY71_9RHOB</name>
<evidence type="ECO:0000313" key="2">
    <source>
        <dbReference type="Proteomes" id="UP000199286"/>
    </source>
</evidence>
<organism evidence="1 2">
    <name type="scientific">Citreimonas salinaria</name>
    <dbReference type="NCBI Taxonomy" id="321339"/>
    <lineage>
        <taxon>Bacteria</taxon>
        <taxon>Pseudomonadati</taxon>
        <taxon>Pseudomonadota</taxon>
        <taxon>Alphaproteobacteria</taxon>
        <taxon>Rhodobacterales</taxon>
        <taxon>Roseobacteraceae</taxon>
        <taxon>Citreimonas</taxon>
    </lineage>
</organism>
<gene>
    <name evidence="1" type="ORF">SAMN05444340_103100</name>
</gene>
<reference evidence="1 2" key="1">
    <citation type="submission" date="2016-10" db="EMBL/GenBank/DDBJ databases">
        <authorList>
            <person name="de Groot N.N."/>
        </authorList>
    </citation>
    <scope>NUCLEOTIDE SEQUENCE [LARGE SCALE GENOMIC DNA]</scope>
    <source>
        <strain evidence="1 2">DSM 26880</strain>
    </source>
</reference>